<accession>A0ABT9UTG0</accession>
<proteinExistence type="predicted"/>
<dbReference type="EMBL" id="JAUSUF010000004">
    <property type="protein sequence ID" value="MDQ0149617.1"/>
    <property type="molecule type" value="Genomic_DNA"/>
</dbReference>
<dbReference type="RefSeq" id="WP_307485300.1">
    <property type="nucleotide sequence ID" value="NZ_JAUSUF010000004.1"/>
</dbReference>
<sequence>MAKIGIPQIIIPKSEEKLNMQIRALEHLIKNDINENDRMIHQAALNELLEYIIKPAQSTSYITEEVIEKEDELYIGKTIENKRIIINKFIKNKKREYMESIGRLGEGRSFKLKESKILRRK</sequence>
<keyword evidence="2" id="KW-1185">Reference proteome</keyword>
<reference evidence="1 2" key="1">
    <citation type="submission" date="2023-07" db="EMBL/GenBank/DDBJ databases">
        <title>Genomic Encyclopedia of Type Strains, Phase IV (KMG-IV): sequencing the most valuable type-strain genomes for metagenomic binning, comparative biology and taxonomic classification.</title>
        <authorList>
            <person name="Goeker M."/>
        </authorList>
    </citation>
    <scope>NUCLEOTIDE SEQUENCE [LARGE SCALE GENOMIC DNA]</scope>
    <source>
        <strain evidence="1 2">DSM 20694</strain>
    </source>
</reference>
<name>A0ABT9UTG0_9FIRM</name>
<comment type="caution">
    <text evidence="1">The sequence shown here is derived from an EMBL/GenBank/DDBJ whole genome shotgun (WGS) entry which is preliminary data.</text>
</comment>
<gene>
    <name evidence="1" type="ORF">J2S18_001548</name>
</gene>
<organism evidence="1 2">
    <name type="scientific">Eubacterium multiforme</name>
    <dbReference type="NCBI Taxonomy" id="83339"/>
    <lineage>
        <taxon>Bacteria</taxon>
        <taxon>Bacillati</taxon>
        <taxon>Bacillota</taxon>
        <taxon>Clostridia</taxon>
        <taxon>Eubacteriales</taxon>
        <taxon>Eubacteriaceae</taxon>
        <taxon>Eubacterium</taxon>
    </lineage>
</organism>
<dbReference type="Proteomes" id="UP001228504">
    <property type="component" value="Unassembled WGS sequence"/>
</dbReference>
<evidence type="ECO:0000313" key="1">
    <source>
        <dbReference type="EMBL" id="MDQ0149617.1"/>
    </source>
</evidence>
<evidence type="ECO:0000313" key="2">
    <source>
        <dbReference type="Proteomes" id="UP001228504"/>
    </source>
</evidence>
<protein>
    <submittedName>
        <fullName evidence="1">Uncharacterized protein</fullName>
    </submittedName>
</protein>